<dbReference type="Pfam" id="PF00724">
    <property type="entry name" value="Oxidored_FMN"/>
    <property type="match status" value="1"/>
</dbReference>
<dbReference type="RefSeq" id="WP_197689322.1">
    <property type="nucleotide sequence ID" value="NZ_LT670817.1"/>
</dbReference>
<feature type="domain" description="NADH:flavin oxidoreductase/NADH oxidase N-terminal" evidence="1">
    <location>
        <begin position="6"/>
        <end position="64"/>
    </location>
</feature>
<organism evidence="2 3">
    <name type="scientific">Bradyrhizobium erythrophlei</name>
    <dbReference type="NCBI Taxonomy" id="1437360"/>
    <lineage>
        <taxon>Bacteria</taxon>
        <taxon>Pseudomonadati</taxon>
        <taxon>Pseudomonadota</taxon>
        <taxon>Alphaproteobacteria</taxon>
        <taxon>Hyphomicrobiales</taxon>
        <taxon>Nitrobacteraceae</taxon>
        <taxon>Bradyrhizobium</taxon>
    </lineage>
</organism>
<protein>
    <submittedName>
        <fullName evidence="2">NADH:flavin oxidoreductase / NADH oxidase family protein</fullName>
    </submittedName>
</protein>
<dbReference type="InterPro" id="IPR001155">
    <property type="entry name" value="OxRdtase_FMN_N"/>
</dbReference>
<dbReference type="AlphaFoldDB" id="A0A1M5RGG3"/>
<dbReference type="PANTHER" id="PTHR22893:SF91">
    <property type="entry name" value="NADPH DEHYDROGENASE 2-RELATED"/>
    <property type="match status" value="1"/>
</dbReference>
<reference evidence="2 3" key="1">
    <citation type="submission" date="2016-11" db="EMBL/GenBank/DDBJ databases">
        <authorList>
            <person name="Jaros S."/>
            <person name="Januszkiewicz K."/>
            <person name="Wedrychowicz H."/>
        </authorList>
    </citation>
    <scope>NUCLEOTIDE SEQUENCE [LARGE SCALE GENOMIC DNA]</scope>
    <source>
        <strain evidence="2 3">GAS138</strain>
    </source>
</reference>
<proteinExistence type="predicted"/>
<evidence type="ECO:0000313" key="3">
    <source>
        <dbReference type="Proteomes" id="UP000189796"/>
    </source>
</evidence>
<dbReference type="EMBL" id="LT670817">
    <property type="protein sequence ID" value="SHH25240.1"/>
    <property type="molecule type" value="Genomic_DNA"/>
</dbReference>
<dbReference type="GO" id="GO:0016491">
    <property type="term" value="F:oxidoreductase activity"/>
    <property type="evidence" value="ECO:0007669"/>
    <property type="project" value="InterPro"/>
</dbReference>
<accession>A0A1M5RGG3</accession>
<gene>
    <name evidence="2" type="ORF">SAMN05443248_4217</name>
</gene>
<evidence type="ECO:0000313" key="2">
    <source>
        <dbReference type="EMBL" id="SHH25240.1"/>
    </source>
</evidence>
<dbReference type="Gene3D" id="3.20.20.70">
    <property type="entry name" value="Aldolase class I"/>
    <property type="match status" value="1"/>
</dbReference>
<dbReference type="InterPro" id="IPR013785">
    <property type="entry name" value="Aldolase_TIM"/>
</dbReference>
<dbReference type="SUPFAM" id="SSF51395">
    <property type="entry name" value="FMN-linked oxidoreductases"/>
    <property type="match status" value="1"/>
</dbReference>
<dbReference type="PANTHER" id="PTHR22893">
    <property type="entry name" value="NADH OXIDOREDUCTASE-RELATED"/>
    <property type="match status" value="1"/>
</dbReference>
<dbReference type="Proteomes" id="UP000189796">
    <property type="component" value="Chromosome I"/>
</dbReference>
<evidence type="ECO:0000259" key="1">
    <source>
        <dbReference type="Pfam" id="PF00724"/>
    </source>
</evidence>
<dbReference type="InterPro" id="IPR045247">
    <property type="entry name" value="Oye-like"/>
</dbReference>
<dbReference type="GO" id="GO:0010181">
    <property type="term" value="F:FMN binding"/>
    <property type="evidence" value="ECO:0007669"/>
    <property type="project" value="InterPro"/>
</dbReference>
<name>A0A1M5RGG3_9BRAD</name>
<sequence>MSVQPLFTPVRMGEPDLPNRIVMAPLNRMRAGPIDHVPTALQAEYYAQRASVGPIVAEATAISPPITSCGKVEDNHPDRAAYPGHGWTAYAALTRGLAVHPGDAVFVPSGGERPRNFVDGPMIWKGI</sequence>